<dbReference type="CDD" id="cd00088">
    <property type="entry name" value="HPT"/>
    <property type="match status" value="1"/>
</dbReference>
<evidence type="ECO:0000259" key="10">
    <source>
        <dbReference type="PROSITE" id="PS50109"/>
    </source>
</evidence>
<dbReference type="Pfam" id="PF02895">
    <property type="entry name" value="H-kinase_dim"/>
    <property type="match status" value="1"/>
</dbReference>
<dbReference type="GO" id="GO:0005737">
    <property type="term" value="C:cytoplasm"/>
    <property type="evidence" value="ECO:0007669"/>
    <property type="project" value="InterPro"/>
</dbReference>
<dbReference type="RefSeq" id="WP_121155016.1">
    <property type="nucleotide sequence ID" value="NZ_CP032829.1"/>
</dbReference>
<evidence type="ECO:0000259" key="12">
    <source>
        <dbReference type="PROSITE" id="PS50894"/>
    </source>
</evidence>
<name>A0A494TJ77_SPHPE</name>
<dbReference type="PROSITE" id="PS50894">
    <property type="entry name" value="HPT"/>
    <property type="match status" value="1"/>
</dbReference>
<dbReference type="Gene3D" id="3.30.565.10">
    <property type="entry name" value="Histidine kinase-like ATPase, C-terminal domain"/>
    <property type="match status" value="1"/>
</dbReference>
<dbReference type="SMART" id="SM00387">
    <property type="entry name" value="HATPase_c"/>
    <property type="match status" value="1"/>
</dbReference>
<feature type="domain" description="CheW-like" evidence="11">
    <location>
        <begin position="386"/>
        <end position="519"/>
    </location>
</feature>
<organism evidence="13 14">
    <name type="scientific">Sphingomonas paeninsulae</name>
    <dbReference type="NCBI Taxonomy" id="2319844"/>
    <lineage>
        <taxon>Bacteria</taxon>
        <taxon>Pseudomonadati</taxon>
        <taxon>Pseudomonadota</taxon>
        <taxon>Alphaproteobacteria</taxon>
        <taxon>Sphingomonadales</taxon>
        <taxon>Sphingomonadaceae</taxon>
        <taxon>Sphingomonas</taxon>
    </lineage>
</organism>
<dbReference type="PROSITE" id="PS50109">
    <property type="entry name" value="HIS_KIN"/>
    <property type="match status" value="1"/>
</dbReference>
<evidence type="ECO:0000256" key="9">
    <source>
        <dbReference type="PROSITE-ProRule" id="PRU00110"/>
    </source>
</evidence>
<dbReference type="InterPro" id="IPR004105">
    <property type="entry name" value="CheA-like_dim"/>
</dbReference>
<dbReference type="PANTHER" id="PTHR43395">
    <property type="entry name" value="SENSOR HISTIDINE KINASE CHEA"/>
    <property type="match status" value="1"/>
</dbReference>
<accession>A0A494TJ77</accession>
<evidence type="ECO:0000256" key="7">
    <source>
        <dbReference type="ARBA" id="ARBA00023012"/>
    </source>
</evidence>
<dbReference type="SMART" id="SM00260">
    <property type="entry name" value="CheW"/>
    <property type="match status" value="1"/>
</dbReference>
<dbReference type="EMBL" id="CP032829">
    <property type="protein sequence ID" value="AYJ87554.1"/>
    <property type="molecule type" value="Genomic_DNA"/>
</dbReference>
<keyword evidence="14" id="KW-1185">Reference proteome</keyword>
<evidence type="ECO:0000256" key="2">
    <source>
        <dbReference type="ARBA" id="ARBA00012438"/>
    </source>
</evidence>
<proteinExistence type="predicted"/>
<sequence>MDDLTQEFVAETREMLEHVSNALLDWERNPTAVRDFDDIFRFFHTVKGSCGFLDLPRIEKLAHAAESVLGDLRSGKRNSDAVLVGGLLRVIDRIMVLTSALETGNSAPDEAADAAFLTALETGVAPETFYASAPVTRRRNVRIDIDLLDAMMTQVSDLVLVRNELIRSLRPTLGADATASLLDALSARIGELRGSIARARMQPVDRLFAALPRLVRDTASELGKSVRLVIEGTDVELDREMVEQLRDPLIHIVRNAIDHGVESAERRMAVGKPVEAELRVTARQTGNQVVIAISDDGKGIDIDRLRARAVAIGLRGANLLSPEAAANLIFQPGLSTADAVTAISGRGVGMDVVRANIEKLGGNVSLVNRMGAGLTIDICVPLTLSIVTVLTVSAGGMTFAVPRAIVQEVLSIRSEAVRIERLGSGHIATIRGEKLGTLSLASVLERDEGDQTHLLIVQPTGGQRYGLLVEAVHDQEEVVVRQVAPRLATTGVFAGQALPNSGLPILVIDVLGVARRAGLNVDRAEAVVAAVTPVALPTISVLSFIGLDGQLWGVRTALVERIEDVPRRAFTVRAGDAFVTLDGLLSPVVLDGALPATDEIALLRLNDGKSRLGYPVLQIEDLVRIDEASVLSSDRNPIAVVDGEVIQLLDENILFSGVTPKRKAASHAI</sequence>
<gene>
    <name evidence="13" type="ORF">D3Y57_18575</name>
</gene>
<dbReference type="SUPFAM" id="SSF55874">
    <property type="entry name" value="ATPase domain of HSP90 chaperone/DNA topoisomerase II/histidine kinase"/>
    <property type="match status" value="1"/>
</dbReference>
<dbReference type="InterPro" id="IPR002545">
    <property type="entry name" value="CheW-lke_dom"/>
</dbReference>
<dbReference type="SMART" id="SM00073">
    <property type="entry name" value="HPT"/>
    <property type="match status" value="1"/>
</dbReference>
<keyword evidence="5" id="KW-0808">Transferase</keyword>
<dbReference type="KEGG" id="spha:D3Y57_18575"/>
<protein>
    <recommendedName>
        <fullName evidence="3">Chemotaxis protein CheA</fullName>
        <ecNumber evidence="2">2.7.13.3</ecNumber>
    </recommendedName>
</protein>
<comment type="catalytic activity">
    <reaction evidence="1">
        <text>ATP + protein L-histidine = ADP + protein N-phospho-L-histidine.</text>
        <dbReference type="EC" id="2.7.13.3"/>
    </reaction>
</comment>
<evidence type="ECO:0000256" key="5">
    <source>
        <dbReference type="ARBA" id="ARBA00022679"/>
    </source>
</evidence>
<keyword evidence="7" id="KW-0902">Two-component regulatory system</keyword>
<dbReference type="Proteomes" id="UP000276254">
    <property type="component" value="Chromosome"/>
</dbReference>
<keyword evidence="6" id="KW-0418">Kinase</keyword>
<dbReference type="InterPro" id="IPR036061">
    <property type="entry name" value="CheW-like_dom_sf"/>
</dbReference>
<dbReference type="InterPro" id="IPR008207">
    <property type="entry name" value="Sig_transdc_His_kin_Hpt_dom"/>
</dbReference>
<reference evidence="13 14" key="1">
    <citation type="submission" date="2018-09" db="EMBL/GenBank/DDBJ databases">
        <title>Sphingomonas peninsula sp. nov., isolated from fildes peninsula, Antarctic soil.</title>
        <authorList>
            <person name="Yingchao G."/>
        </authorList>
    </citation>
    <scope>NUCLEOTIDE SEQUENCE [LARGE SCALE GENOMIC DNA]</scope>
    <source>
        <strain evidence="13 14">YZ-8</strain>
    </source>
</reference>
<evidence type="ECO:0000313" key="13">
    <source>
        <dbReference type="EMBL" id="AYJ87554.1"/>
    </source>
</evidence>
<evidence type="ECO:0000256" key="4">
    <source>
        <dbReference type="ARBA" id="ARBA00022553"/>
    </source>
</evidence>
<dbReference type="Pfam" id="PF01584">
    <property type="entry name" value="CheW"/>
    <property type="match status" value="1"/>
</dbReference>
<dbReference type="InterPro" id="IPR036890">
    <property type="entry name" value="HATPase_C_sf"/>
</dbReference>
<comment type="function">
    <text evidence="8">Involved in the transmission of sensory signals from the chemoreceptors to the flagellar motors. CheA is autophosphorylated; it can transfer its phosphate group to either CheB or CheY.</text>
</comment>
<keyword evidence="4 9" id="KW-0597">Phosphoprotein</keyword>
<dbReference type="GO" id="GO:0006935">
    <property type="term" value="P:chemotaxis"/>
    <property type="evidence" value="ECO:0007669"/>
    <property type="project" value="InterPro"/>
</dbReference>
<dbReference type="Gene3D" id="2.30.30.40">
    <property type="entry name" value="SH3 Domains"/>
    <property type="match status" value="1"/>
</dbReference>
<feature type="domain" description="HPt" evidence="12">
    <location>
        <begin position="1"/>
        <end position="101"/>
    </location>
</feature>
<dbReference type="InterPro" id="IPR051315">
    <property type="entry name" value="Bact_Chemotaxis_CheA"/>
</dbReference>
<dbReference type="FunFam" id="3.30.565.10:FF:000016">
    <property type="entry name" value="Chemotaxis protein CheA, putative"/>
    <property type="match status" value="1"/>
</dbReference>
<evidence type="ECO:0000259" key="11">
    <source>
        <dbReference type="PROSITE" id="PS50851"/>
    </source>
</evidence>
<dbReference type="SMART" id="SM01231">
    <property type="entry name" value="H-kinase_dim"/>
    <property type="match status" value="1"/>
</dbReference>
<dbReference type="PROSITE" id="PS50851">
    <property type="entry name" value="CHEW"/>
    <property type="match status" value="1"/>
</dbReference>
<dbReference type="SUPFAM" id="SSF47226">
    <property type="entry name" value="Histidine-containing phosphotransfer domain, HPT domain"/>
    <property type="match status" value="1"/>
</dbReference>
<dbReference type="PANTHER" id="PTHR43395:SF1">
    <property type="entry name" value="CHEMOTAXIS PROTEIN CHEA"/>
    <property type="match status" value="1"/>
</dbReference>
<feature type="modified residue" description="Phosphohistidine" evidence="9">
    <location>
        <position position="44"/>
    </location>
</feature>
<dbReference type="GO" id="GO:0000155">
    <property type="term" value="F:phosphorelay sensor kinase activity"/>
    <property type="evidence" value="ECO:0007669"/>
    <property type="project" value="InterPro"/>
</dbReference>
<evidence type="ECO:0000256" key="6">
    <source>
        <dbReference type="ARBA" id="ARBA00022777"/>
    </source>
</evidence>
<dbReference type="InterPro" id="IPR037006">
    <property type="entry name" value="CheA-like_homodim_sf"/>
</dbReference>
<dbReference type="Gene3D" id="1.20.120.160">
    <property type="entry name" value="HPT domain"/>
    <property type="match status" value="1"/>
</dbReference>
<dbReference type="AlphaFoldDB" id="A0A494TJ77"/>
<evidence type="ECO:0000256" key="1">
    <source>
        <dbReference type="ARBA" id="ARBA00000085"/>
    </source>
</evidence>
<dbReference type="InterPro" id="IPR005467">
    <property type="entry name" value="His_kinase_dom"/>
</dbReference>
<dbReference type="Pfam" id="PF02518">
    <property type="entry name" value="HATPase_c"/>
    <property type="match status" value="1"/>
</dbReference>
<evidence type="ECO:0000313" key="14">
    <source>
        <dbReference type="Proteomes" id="UP000276254"/>
    </source>
</evidence>
<dbReference type="InterPro" id="IPR036641">
    <property type="entry name" value="HPT_dom_sf"/>
</dbReference>
<dbReference type="PRINTS" id="PR00344">
    <property type="entry name" value="BCTRLSENSOR"/>
</dbReference>
<dbReference type="InterPro" id="IPR003594">
    <property type="entry name" value="HATPase_dom"/>
</dbReference>
<feature type="domain" description="Histidine kinase" evidence="10">
    <location>
        <begin position="146"/>
        <end position="384"/>
    </location>
</feature>
<evidence type="ECO:0000256" key="3">
    <source>
        <dbReference type="ARBA" id="ARBA00021495"/>
    </source>
</evidence>
<dbReference type="Gene3D" id="1.10.287.560">
    <property type="entry name" value="Histidine kinase CheA-like, homodimeric domain"/>
    <property type="match status" value="1"/>
</dbReference>
<dbReference type="InterPro" id="IPR004358">
    <property type="entry name" value="Sig_transdc_His_kin-like_C"/>
</dbReference>
<dbReference type="SUPFAM" id="SSF50341">
    <property type="entry name" value="CheW-like"/>
    <property type="match status" value="1"/>
</dbReference>
<dbReference type="EC" id="2.7.13.3" evidence="2"/>
<dbReference type="OrthoDB" id="9803176at2"/>
<dbReference type="Pfam" id="PF01627">
    <property type="entry name" value="Hpt"/>
    <property type="match status" value="1"/>
</dbReference>
<evidence type="ECO:0000256" key="8">
    <source>
        <dbReference type="ARBA" id="ARBA00035100"/>
    </source>
</evidence>